<evidence type="ECO:0000313" key="5">
    <source>
        <dbReference type="Proteomes" id="UP000595942"/>
    </source>
</evidence>
<keyword evidence="5" id="KW-1185">Reference proteome</keyword>
<organism evidence="3 4">
    <name type="scientific">Staphylococcus condimenti</name>
    <dbReference type="NCBI Taxonomy" id="70255"/>
    <lineage>
        <taxon>Bacteria</taxon>
        <taxon>Bacillati</taxon>
        <taxon>Bacillota</taxon>
        <taxon>Bacilli</taxon>
        <taxon>Bacillales</taxon>
        <taxon>Staphylococcaceae</taxon>
        <taxon>Staphylococcus</taxon>
    </lineage>
</organism>
<sequence>MTVYLGIFLAIIVLFQMIIGHLIRKIGFSYPVSIGLMLLPLGIGLFLLQITYYEQHYPKWEVPIGVKLRLKYMYLLTFFEYIALYVCFFVF</sequence>
<evidence type="ECO:0000313" key="4">
    <source>
        <dbReference type="Proteomes" id="UP000293854"/>
    </source>
</evidence>
<gene>
    <name evidence="3" type="ORF">EIG99_01475</name>
    <name evidence="2" type="ORF">I6J05_12545</name>
</gene>
<dbReference type="EMBL" id="RQTE01000031">
    <property type="protein sequence ID" value="RZI04253.1"/>
    <property type="molecule type" value="Genomic_DNA"/>
</dbReference>
<evidence type="ECO:0000313" key="2">
    <source>
        <dbReference type="EMBL" id="QQS82687.1"/>
    </source>
</evidence>
<accession>A0A143PAE5</accession>
<dbReference type="Proteomes" id="UP000293854">
    <property type="component" value="Unassembled WGS sequence"/>
</dbReference>
<reference evidence="3 4" key="1">
    <citation type="submission" date="2018-11" db="EMBL/GenBank/DDBJ databases">
        <title>Genomic profiling of Staphylococcus species from a Poultry farm system in KwaZulu-Natal, South Africa.</title>
        <authorList>
            <person name="Amoako D.G."/>
            <person name="Somboro A.M."/>
            <person name="Abia A.L.K."/>
            <person name="Bester L.A."/>
            <person name="Essack S.Y."/>
        </authorList>
    </citation>
    <scope>NUCLEOTIDE SEQUENCE [LARGE SCALE GENOMIC DNA]</scope>
    <source>
        <strain evidence="3 4">SA11</strain>
    </source>
</reference>
<keyword evidence="1" id="KW-0812">Transmembrane</keyword>
<dbReference type="Proteomes" id="UP000595942">
    <property type="component" value="Chromosome"/>
</dbReference>
<protein>
    <submittedName>
        <fullName evidence="3">Uncharacterized protein</fullName>
    </submittedName>
</protein>
<keyword evidence="1" id="KW-1133">Transmembrane helix</keyword>
<feature type="transmembrane region" description="Helical" evidence="1">
    <location>
        <begin position="30"/>
        <end position="52"/>
    </location>
</feature>
<dbReference type="EMBL" id="CP068073">
    <property type="protein sequence ID" value="QQS82687.1"/>
    <property type="molecule type" value="Genomic_DNA"/>
</dbReference>
<keyword evidence="1" id="KW-0472">Membrane</keyword>
<feature type="transmembrane region" description="Helical" evidence="1">
    <location>
        <begin position="72"/>
        <end position="90"/>
    </location>
</feature>
<proteinExistence type="predicted"/>
<feature type="transmembrane region" description="Helical" evidence="1">
    <location>
        <begin position="6"/>
        <end position="23"/>
    </location>
</feature>
<reference evidence="2 5" key="2">
    <citation type="submission" date="2021-01" db="EMBL/GenBank/DDBJ databases">
        <title>FDA dAtabase for Regulatory Grade micrObial Sequences (FDA-ARGOS): Supporting development and validation of Infectious Disease Dx tests.</title>
        <authorList>
            <person name="Sproer C."/>
            <person name="Gronow S."/>
            <person name="Severitt S."/>
            <person name="Schroder I."/>
            <person name="Tallon L."/>
            <person name="Sadzewicz L."/>
            <person name="Zhao X."/>
            <person name="Boylan J."/>
            <person name="Ott S."/>
            <person name="Bowen H."/>
            <person name="Vavikolanu K."/>
            <person name="Mehta A."/>
            <person name="Aluvathingal J."/>
            <person name="Nadendla S."/>
            <person name="Lowell S."/>
            <person name="Myers T."/>
            <person name="Yan Y."/>
            <person name="Sichtig H."/>
        </authorList>
    </citation>
    <scope>NUCLEOTIDE SEQUENCE [LARGE SCALE GENOMIC DNA]</scope>
    <source>
        <strain evidence="2 5">FDAARGOS_1148</strain>
    </source>
</reference>
<dbReference type="OrthoDB" id="2410764at2"/>
<dbReference type="GeneID" id="93727408"/>
<dbReference type="RefSeq" id="WP_047132746.1">
    <property type="nucleotide sequence ID" value="NZ_CP015114.1"/>
</dbReference>
<dbReference type="AlphaFoldDB" id="A0A143PAE5"/>
<name>A0A143PAE5_9STAP</name>
<dbReference type="KEGG" id="scv:A4G25_05985"/>
<evidence type="ECO:0000256" key="1">
    <source>
        <dbReference type="SAM" id="Phobius"/>
    </source>
</evidence>
<evidence type="ECO:0000313" key="3">
    <source>
        <dbReference type="EMBL" id="RZI04253.1"/>
    </source>
</evidence>